<dbReference type="CDD" id="cd04488">
    <property type="entry name" value="RecG_wedge_OBF"/>
    <property type="match status" value="1"/>
</dbReference>
<organism evidence="10 11">
    <name type="scientific">Sphingobium boeckii</name>
    <dbReference type="NCBI Taxonomy" id="1082345"/>
    <lineage>
        <taxon>Bacteria</taxon>
        <taxon>Pseudomonadati</taxon>
        <taxon>Pseudomonadota</taxon>
        <taxon>Alphaproteobacteria</taxon>
        <taxon>Sphingomonadales</taxon>
        <taxon>Sphingomonadaceae</taxon>
        <taxon>Sphingobium</taxon>
    </lineage>
</organism>
<dbReference type="SUPFAM" id="SSF52540">
    <property type="entry name" value="P-loop containing nucleoside triphosphate hydrolases"/>
    <property type="match status" value="2"/>
</dbReference>
<dbReference type="PROSITE" id="PS51194">
    <property type="entry name" value="HELICASE_CTER"/>
    <property type="match status" value="1"/>
</dbReference>
<reference evidence="10 11" key="1">
    <citation type="submission" date="2020-08" db="EMBL/GenBank/DDBJ databases">
        <title>Genomic Encyclopedia of Type Strains, Phase IV (KMG-IV): sequencing the most valuable type-strain genomes for metagenomic binning, comparative biology and taxonomic classification.</title>
        <authorList>
            <person name="Goeker M."/>
        </authorList>
    </citation>
    <scope>NUCLEOTIDE SEQUENCE [LARGE SCALE GENOMIC DNA]</scope>
    <source>
        <strain evidence="10 11">DSM 25079</strain>
    </source>
</reference>
<dbReference type="GO" id="GO:0003678">
    <property type="term" value="F:DNA helicase activity"/>
    <property type="evidence" value="ECO:0007669"/>
    <property type="project" value="UniProtKB-EC"/>
</dbReference>
<evidence type="ECO:0000256" key="1">
    <source>
        <dbReference type="ARBA" id="ARBA00022741"/>
    </source>
</evidence>
<evidence type="ECO:0000259" key="9">
    <source>
        <dbReference type="PROSITE" id="PS51194"/>
    </source>
</evidence>
<evidence type="ECO:0000313" key="11">
    <source>
        <dbReference type="Proteomes" id="UP000549617"/>
    </source>
</evidence>
<evidence type="ECO:0000256" key="2">
    <source>
        <dbReference type="ARBA" id="ARBA00022763"/>
    </source>
</evidence>
<dbReference type="GO" id="GO:0005524">
    <property type="term" value="F:ATP binding"/>
    <property type="evidence" value="ECO:0007669"/>
    <property type="project" value="UniProtKB-KW"/>
</dbReference>
<evidence type="ECO:0000259" key="8">
    <source>
        <dbReference type="PROSITE" id="PS51192"/>
    </source>
</evidence>
<dbReference type="RefSeq" id="WP_184020490.1">
    <property type="nucleotide sequence ID" value="NZ_JACIJC010000005.1"/>
</dbReference>
<dbReference type="PANTHER" id="PTHR47964">
    <property type="entry name" value="ATP-DEPENDENT DNA HELICASE HOMOLOG RECG, CHLOROPLASTIC"/>
    <property type="match status" value="1"/>
</dbReference>
<dbReference type="PANTHER" id="PTHR47964:SF1">
    <property type="entry name" value="ATP-DEPENDENT DNA HELICASE HOMOLOG RECG, CHLOROPLASTIC"/>
    <property type="match status" value="1"/>
</dbReference>
<evidence type="ECO:0000256" key="7">
    <source>
        <dbReference type="ARBA" id="ARBA00023204"/>
    </source>
</evidence>
<dbReference type="Gene3D" id="3.40.50.300">
    <property type="entry name" value="P-loop containing nucleotide triphosphate hydrolases"/>
    <property type="match status" value="2"/>
</dbReference>
<protein>
    <submittedName>
        <fullName evidence="10">ATP-dependent DNA helicase RecG</fullName>
        <ecNumber evidence="10">3.6.4.12</ecNumber>
    </submittedName>
</protein>
<dbReference type="Pfam" id="PF19833">
    <property type="entry name" value="RecG_dom3_C"/>
    <property type="match status" value="1"/>
</dbReference>
<feature type="domain" description="Helicase ATP-binding" evidence="8">
    <location>
        <begin position="272"/>
        <end position="434"/>
    </location>
</feature>
<dbReference type="SUPFAM" id="SSF50249">
    <property type="entry name" value="Nucleic acid-binding proteins"/>
    <property type="match status" value="1"/>
</dbReference>
<dbReference type="InterPro" id="IPR045562">
    <property type="entry name" value="RecG_dom3_C"/>
</dbReference>
<dbReference type="GO" id="GO:0006281">
    <property type="term" value="P:DNA repair"/>
    <property type="evidence" value="ECO:0007669"/>
    <property type="project" value="UniProtKB-KW"/>
</dbReference>
<evidence type="ECO:0000256" key="5">
    <source>
        <dbReference type="ARBA" id="ARBA00022840"/>
    </source>
</evidence>
<dbReference type="InterPro" id="IPR047112">
    <property type="entry name" value="RecG/Mfd"/>
</dbReference>
<keyword evidence="4 10" id="KW-0347">Helicase</keyword>
<dbReference type="GO" id="GO:0016787">
    <property type="term" value="F:hydrolase activity"/>
    <property type="evidence" value="ECO:0007669"/>
    <property type="project" value="UniProtKB-KW"/>
</dbReference>
<dbReference type="InterPro" id="IPR011545">
    <property type="entry name" value="DEAD/DEAH_box_helicase_dom"/>
</dbReference>
<sequence>MRPETLNPLFAEITALKGIGPALARPLERLGLARAIDVAFHLPTGWIDRKAVDELAMSDAGQVITIQLTPVDYKQGGPRGPFRVHATDMHGNYVTLVYFGGNPGWAKKLLPLGDARIVSGKLESYGQELQMVHPDHVLPLEDAASLPQREPVYPLSEGITGKRIAHLAEQAIERAPDLPEWIEPSVLEKQGWPTWRTALARIHANPADTAARNRLAYDEIFANQLALMLVRASARKRRGRALKGDGHLRDALKLPYVPTGAQQRTIGEIEGDMQQDRPMLRLLQGDVGSGKTLVALMSLLAAVEAGAQGALLAPTEILARQHFETMSKQLAGLPVTVAILTGRDKGRVRESTLMGLADGSIDILIGTHAIFQEAVAYKSLGLAVVDEQHRFGVAQRLMLAQKAERPPHLLVMTATPIPRTLTLTHYGEMDVSRLDEMPPGRQPIDTRVMSDQRLDEVIDGVARHLSAEGQAYWVCPLVEESEKSDQAAAEQRAEALQMRFGDRVGLVHGRMKGPEKDAVMARFQRGEVKLLVATTVIEVGVDVPNATLMIIEGADRFGLAQLHQLRGRVGRGTAHSVCLLLRGNSLSETARARLALMRETNDGFRIAEEDLRLRGAGEILGTRQSGEARFRLATPEHLQAFLQMATDDARLLVDRDGGLQGARGQAARTALYLFEREAGVELLRSG</sequence>
<keyword evidence="3 10" id="KW-0378">Hydrolase</keyword>
<evidence type="ECO:0000256" key="3">
    <source>
        <dbReference type="ARBA" id="ARBA00022801"/>
    </source>
</evidence>
<proteinExistence type="predicted"/>
<dbReference type="GO" id="GO:0003677">
    <property type="term" value="F:DNA binding"/>
    <property type="evidence" value="ECO:0007669"/>
    <property type="project" value="UniProtKB-KW"/>
</dbReference>
<gene>
    <name evidence="10" type="ORF">FHS49_003258</name>
</gene>
<evidence type="ECO:0000256" key="6">
    <source>
        <dbReference type="ARBA" id="ARBA00023125"/>
    </source>
</evidence>
<dbReference type="PROSITE" id="PS51192">
    <property type="entry name" value="HELICASE_ATP_BIND_1"/>
    <property type="match status" value="1"/>
</dbReference>
<evidence type="ECO:0000256" key="4">
    <source>
        <dbReference type="ARBA" id="ARBA00022806"/>
    </source>
</evidence>
<feature type="domain" description="Helicase C-terminal" evidence="9">
    <location>
        <begin position="453"/>
        <end position="612"/>
    </location>
</feature>
<comment type="caution">
    <text evidence="10">The sequence shown here is derived from an EMBL/GenBank/DDBJ whole genome shotgun (WGS) entry which is preliminary data.</text>
</comment>
<accession>A0A7W9EGL6</accession>
<dbReference type="EC" id="3.6.4.12" evidence="10"/>
<dbReference type="Pfam" id="PF00271">
    <property type="entry name" value="Helicase_C"/>
    <property type="match status" value="1"/>
</dbReference>
<dbReference type="SMART" id="SM00487">
    <property type="entry name" value="DEXDc"/>
    <property type="match status" value="1"/>
</dbReference>
<dbReference type="SMART" id="SM00490">
    <property type="entry name" value="HELICc"/>
    <property type="match status" value="1"/>
</dbReference>
<dbReference type="InterPro" id="IPR001650">
    <property type="entry name" value="Helicase_C-like"/>
</dbReference>
<evidence type="ECO:0000313" key="10">
    <source>
        <dbReference type="EMBL" id="MBB5687230.1"/>
    </source>
</evidence>
<dbReference type="EMBL" id="JACIJC010000005">
    <property type="protein sequence ID" value="MBB5687230.1"/>
    <property type="molecule type" value="Genomic_DNA"/>
</dbReference>
<dbReference type="AlphaFoldDB" id="A0A7W9EGL6"/>
<dbReference type="NCBIfam" id="NF008168">
    <property type="entry name" value="PRK10917.2-2"/>
    <property type="match status" value="1"/>
</dbReference>
<dbReference type="InterPro" id="IPR012340">
    <property type="entry name" value="NA-bd_OB-fold"/>
</dbReference>
<keyword evidence="1" id="KW-0547">Nucleotide-binding</keyword>
<dbReference type="NCBIfam" id="NF008164">
    <property type="entry name" value="PRK10917.1-2"/>
    <property type="match status" value="1"/>
</dbReference>
<dbReference type="InterPro" id="IPR014001">
    <property type="entry name" value="Helicase_ATP-bd"/>
</dbReference>
<dbReference type="Pfam" id="PF00270">
    <property type="entry name" value="DEAD"/>
    <property type="match status" value="1"/>
</dbReference>
<keyword evidence="5" id="KW-0067">ATP-binding</keyword>
<keyword evidence="7" id="KW-0234">DNA repair</keyword>
<dbReference type="CDD" id="cd17992">
    <property type="entry name" value="DEXHc_RecG"/>
    <property type="match status" value="1"/>
</dbReference>
<dbReference type="InterPro" id="IPR027417">
    <property type="entry name" value="P-loop_NTPase"/>
</dbReference>
<name>A0A7W9EGL6_9SPHN</name>
<keyword evidence="6" id="KW-0238">DNA-binding</keyword>
<keyword evidence="11" id="KW-1185">Reference proteome</keyword>
<keyword evidence="2" id="KW-0227">DNA damage</keyword>
<dbReference type="Proteomes" id="UP000549617">
    <property type="component" value="Unassembled WGS sequence"/>
</dbReference>